<dbReference type="EMBL" id="JBHULX010000024">
    <property type="protein sequence ID" value="MFD2591816.1"/>
    <property type="molecule type" value="Genomic_DNA"/>
</dbReference>
<evidence type="ECO:0000313" key="3">
    <source>
        <dbReference type="Proteomes" id="UP001597459"/>
    </source>
</evidence>
<dbReference type="RefSeq" id="WP_378255971.1">
    <property type="nucleotide sequence ID" value="NZ_JBHSJV010000001.1"/>
</dbReference>
<keyword evidence="1" id="KW-0472">Membrane</keyword>
<proteinExistence type="predicted"/>
<organism evidence="2 3">
    <name type="scientific">Aquimarina hainanensis</name>
    <dbReference type="NCBI Taxonomy" id="1578017"/>
    <lineage>
        <taxon>Bacteria</taxon>
        <taxon>Pseudomonadati</taxon>
        <taxon>Bacteroidota</taxon>
        <taxon>Flavobacteriia</taxon>
        <taxon>Flavobacteriales</taxon>
        <taxon>Flavobacteriaceae</taxon>
        <taxon>Aquimarina</taxon>
    </lineage>
</organism>
<protein>
    <submittedName>
        <fullName evidence="2">Uncharacterized protein</fullName>
    </submittedName>
</protein>
<accession>A0ABW5N9J2</accession>
<gene>
    <name evidence="2" type="ORF">ACFSTE_13345</name>
</gene>
<name>A0ABW5N9J2_9FLAO</name>
<sequence>MKTENIFAALAIAIFAWFLDHLTIIGGVVAFLVGVSSLVLNILRISSEIKKKRELKCKKQPKEY</sequence>
<evidence type="ECO:0000256" key="1">
    <source>
        <dbReference type="SAM" id="Phobius"/>
    </source>
</evidence>
<dbReference type="Proteomes" id="UP001597459">
    <property type="component" value="Unassembled WGS sequence"/>
</dbReference>
<keyword evidence="1" id="KW-1133">Transmembrane helix</keyword>
<keyword evidence="1" id="KW-0812">Transmembrane</keyword>
<feature type="transmembrane region" description="Helical" evidence="1">
    <location>
        <begin position="12"/>
        <end position="43"/>
    </location>
</feature>
<keyword evidence="3" id="KW-1185">Reference proteome</keyword>
<reference evidence="3" key="1">
    <citation type="journal article" date="2019" name="Int. J. Syst. Evol. Microbiol.">
        <title>The Global Catalogue of Microorganisms (GCM) 10K type strain sequencing project: providing services to taxonomists for standard genome sequencing and annotation.</title>
        <authorList>
            <consortium name="The Broad Institute Genomics Platform"/>
            <consortium name="The Broad Institute Genome Sequencing Center for Infectious Disease"/>
            <person name="Wu L."/>
            <person name="Ma J."/>
        </authorList>
    </citation>
    <scope>NUCLEOTIDE SEQUENCE [LARGE SCALE GENOMIC DNA]</scope>
    <source>
        <strain evidence="3">KCTC 42423</strain>
    </source>
</reference>
<comment type="caution">
    <text evidence="2">The sequence shown here is derived from an EMBL/GenBank/DDBJ whole genome shotgun (WGS) entry which is preliminary data.</text>
</comment>
<evidence type="ECO:0000313" key="2">
    <source>
        <dbReference type="EMBL" id="MFD2591816.1"/>
    </source>
</evidence>